<comment type="caution">
    <text evidence="1">The sequence shown here is derived from an EMBL/GenBank/DDBJ whole genome shotgun (WGS) entry which is preliminary data.</text>
</comment>
<evidence type="ECO:0000313" key="2">
    <source>
        <dbReference type="Proteomes" id="UP000076643"/>
    </source>
</evidence>
<keyword evidence="2" id="KW-1185">Reference proteome</keyword>
<sequence length="98" mass="10891">MIKIRVKISGPRPPFYALSNELWPGQDIDSDGDSESPGSDSWTELTLINRSDETLRVDIDPESLDPLVLIVKSETKELAEYAENFLVSNCASEVISHV</sequence>
<organism evidence="1 2">
    <name type="scientific">Pseudoalteromonas luteoviolacea DSM 6061</name>
    <dbReference type="NCBI Taxonomy" id="1365250"/>
    <lineage>
        <taxon>Bacteria</taxon>
        <taxon>Pseudomonadati</taxon>
        <taxon>Pseudomonadota</taxon>
        <taxon>Gammaproteobacteria</taxon>
        <taxon>Alteromonadales</taxon>
        <taxon>Pseudoalteromonadaceae</taxon>
        <taxon>Pseudoalteromonas</taxon>
    </lineage>
</organism>
<dbReference type="EMBL" id="AUYB01000002">
    <property type="protein sequence ID" value="KZN48607.1"/>
    <property type="molecule type" value="Genomic_DNA"/>
</dbReference>
<reference evidence="1 2" key="1">
    <citation type="submission" date="2013-07" db="EMBL/GenBank/DDBJ databases">
        <title>Comparative Genomic and Metabolomic Analysis of Twelve Strains of Pseudoalteromonas luteoviolacea.</title>
        <authorList>
            <person name="Vynne N.G."/>
            <person name="Mansson M."/>
            <person name="Gram L."/>
        </authorList>
    </citation>
    <scope>NUCLEOTIDE SEQUENCE [LARGE SCALE GENOMIC DNA]</scope>
    <source>
        <strain evidence="1 2">DSM 6061</strain>
    </source>
</reference>
<proteinExistence type="predicted"/>
<name>A0A167DAC8_9GAMM</name>
<dbReference type="PATRIC" id="fig|1365250.3.peg.80"/>
<accession>A0A167DAC8</accession>
<gene>
    <name evidence="1" type="ORF">N475_06145</name>
</gene>
<dbReference type="RefSeq" id="WP_063358099.1">
    <property type="nucleotide sequence ID" value="NZ_AQHB01000041.1"/>
</dbReference>
<protein>
    <submittedName>
        <fullName evidence="1">Uncharacterized protein</fullName>
    </submittedName>
</protein>
<dbReference type="AlphaFoldDB" id="A0A167DAC8"/>
<evidence type="ECO:0000313" key="1">
    <source>
        <dbReference type="EMBL" id="KZN48607.1"/>
    </source>
</evidence>
<dbReference type="Proteomes" id="UP000076643">
    <property type="component" value="Unassembled WGS sequence"/>
</dbReference>